<evidence type="ECO:0000256" key="1">
    <source>
        <dbReference type="ARBA" id="ARBA00006328"/>
    </source>
</evidence>
<dbReference type="AlphaFoldDB" id="A0A6A6NP74"/>
<dbReference type="InterPro" id="IPR036291">
    <property type="entry name" value="NAD(P)-bd_dom_sf"/>
</dbReference>
<evidence type="ECO:0000313" key="5">
    <source>
        <dbReference type="Proteomes" id="UP000799766"/>
    </source>
</evidence>
<dbReference type="GO" id="GO:0005634">
    <property type="term" value="C:nucleus"/>
    <property type="evidence" value="ECO:0007669"/>
    <property type="project" value="TreeGrafter"/>
</dbReference>
<dbReference type="PANTHER" id="PTHR42748:SF26">
    <property type="entry name" value="NMRA-LIKE DOMAIN-CONTAINING PROTEIN"/>
    <property type="match status" value="1"/>
</dbReference>
<dbReference type="InterPro" id="IPR051164">
    <property type="entry name" value="NmrA-like_oxidored"/>
</dbReference>
<protein>
    <submittedName>
        <fullName evidence="4">Putative hscarg dehydrogenase</fullName>
    </submittedName>
</protein>
<dbReference type="SUPFAM" id="SSF51735">
    <property type="entry name" value="NAD(P)-binding Rossmann-fold domains"/>
    <property type="match status" value="1"/>
</dbReference>
<proteinExistence type="inferred from homology"/>
<dbReference type="Gene3D" id="3.40.50.720">
    <property type="entry name" value="NAD(P)-binding Rossmann-like Domain"/>
    <property type="match status" value="1"/>
</dbReference>
<dbReference type="PANTHER" id="PTHR42748">
    <property type="entry name" value="NITROGEN METABOLITE REPRESSION PROTEIN NMRA FAMILY MEMBER"/>
    <property type="match status" value="1"/>
</dbReference>
<feature type="domain" description="NmrA-like" evidence="3">
    <location>
        <begin position="5"/>
        <end position="285"/>
    </location>
</feature>
<keyword evidence="5" id="KW-1185">Reference proteome</keyword>
<dbReference type="Proteomes" id="UP000799766">
    <property type="component" value="Unassembled WGS sequence"/>
</dbReference>
<accession>A0A6A6NP74</accession>
<gene>
    <name evidence="4" type="ORF">BDY21DRAFT_257150</name>
</gene>
<keyword evidence="2" id="KW-0521">NADP</keyword>
<dbReference type="Pfam" id="PF05368">
    <property type="entry name" value="NmrA"/>
    <property type="match status" value="1"/>
</dbReference>
<evidence type="ECO:0000313" key="4">
    <source>
        <dbReference type="EMBL" id="KAF2453536.1"/>
    </source>
</evidence>
<organism evidence="4 5">
    <name type="scientific">Lineolata rhizophorae</name>
    <dbReference type="NCBI Taxonomy" id="578093"/>
    <lineage>
        <taxon>Eukaryota</taxon>
        <taxon>Fungi</taxon>
        <taxon>Dikarya</taxon>
        <taxon>Ascomycota</taxon>
        <taxon>Pezizomycotina</taxon>
        <taxon>Dothideomycetes</taxon>
        <taxon>Dothideomycetes incertae sedis</taxon>
        <taxon>Lineolatales</taxon>
        <taxon>Lineolataceae</taxon>
        <taxon>Lineolata</taxon>
    </lineage>
</organism>
<dbReference type="Gene3D" id="3.90.25.10">
    <property type="entry name" value="UDP-galactose 4-epimerase, domain 1"/>
    <property type="match status" value="1"/>
</dbReference>
<dbReference type="InterPro" id="IPR008030">
    <property type="entry name" value="NmrA-like"/>
</dbReference>
<feature type="non-terminal residue" evidence="4">
    <location>
        <position position="331"/>
    </location>
</feature>
<comment type="similarity">
    <text evidence="1">Belongs to the NmrA-type oxidoreductase family.</text>
</comment>
<dbReference type="CDD" id="cd05251">
    <property type="entry name" value="NmrA_like_SDR_a"/>
    <property type="match status" value="1"/>
</dbReference>
<evidence type="ECO:0000259" key="3">
    <source>
        <dbReference type="Pfam" id="PF05368"/>
    </source>
</evidence>
<name>A0A6A6NP74_9PEZI</name>
<reference evidence="4" key="1">
    <citation type="journal article" date="2020" name="Stud. Mycol.">
        <title>101 Dothideomycetes genomes: a test case for predicting lifestyles and emergence of pathogens.</title>
        <authorList>
            <person name="Haridas S."/>
            <person name="Albert R."/>
            <person name="Binder M."/>
            <person name="Bloem J."/>
            <person name="Labutti K."/>
            <person name="Salamov A."/>
            <person name="Andreopoulos B."/>
            <person name="Baker S."/>
            <person name="Barry K."/>
            <person name="Bills G."/>
            <person name="Bluhm B."/>
            <person name="Cannon C."/>
            <person name="Castanera R."/>
            <person name="Culley D."/>
            <person name="Daum C."/>
            <person name="Ezra D."/>
            <person name="Gonzalez J."/>
            <person name="Henrissat B."/>
            <person name="Kuo A."/>
            <person name="Liang C."/>
            <person name="Lipzen A."/>
            <person name="Lutzoni F."/>
            <person name="Magnuson J."/>
            <person name="Mondo S."/>
            <person name="Nolan M."/>
            <person name="Ohm R."/>
            <person name="Pangilinan J."/>
            <person name="Park H.-J."/>
            <person name="Ramirez L."/>
            <person name="Alfaro M."/>
            <person name="Sun H."/>
            <person name="Tritt A."/>
            <person name="Yoshinaga Y."/>
            <person name="Zwiers L.-H."/>
            <person name="Turgeon B."/>
            <person name="Goodwin S."/>
            <person name="Spatafora J."/>
            <person name="Crous P."/>
            <person name="Grigoriev I."/>
        </authorList>
    </citation>
    <scope>NUCLEOTIDE SEQUENCE</scope>
    <source>
        <strain evidence="4">ATCC 16933</strain>
    </source>
</reference>
<sequence>MGEAKLLVVIGATGTQGGSVVNSFLRDPEWRLRGITRDADSSKARELSARGVEMVAADLNDADSLRRAFQGAAVVFGVTDFWKPLADPELTRTAEPGRLARWAYEYELQQGRNIFDAAASIGTLDRLIFSTIQDVAEASNGKYVGAYHADTKAHAEMYGKNTYPDLYGKTSTIQVGVYLSNFKELPSEMPKKEADGSFNFVTQFHAETPLPLIATDEDTGPLVAALLKEPPGTKLMGYREWMTVGKFVDTWGRVLNVEAKITTLPINDILDAMPGDMAPDVREMLAKGMANLTEFGYKLHEELTQPSELKFPPRLGTVEGWIKGQDWSPVL</sequence>
<dbReference type="OrthoDB" id="3358371at2759"/>
<evidence type="ECO:0000256" key="2">
    <source>
        <dbReference type="ARBA" id="ARBA00022857"/>
    </source>
</evidence>
<dbReference type="EMBL" id="MU001696">
    <property type="protein sequence ID" value="KAF2453536.1"/>
    <property type="molecule type" value="Genomic_DNA"/>
</dbReference>